<reference evidence="4 5" key="1">
    <citation type="submission" date="2018-08" db="EMBL/GenBank/DDBJ databases">
        <title>Salinimonas sediminis sp. nov., a piezophilic bacterium isolated from a deep-sea sediment sample from the New Britain Trench.</title>
        <authorList>
            <person name="Cao J."/>
        </authorList>
    </citation>
    <scope>NUCLEOTIDE SEQUENCE [LARGE SCALE GENOMIC DNA]</scope>
    <source>
        <strain evidence="4 5">N102</strain>
    </source>
</reference>
<dbReference type="AlphaFoldDB" id="A0A346NQ94"/>
<keyword evidence="1 3" id="KW-0145">Chemotaxis</keyword>
<dbReference type="RefSeq" id="WP_108567297.1">
    <property type="nucleotide sequence ID" value="NZ_CP031769.1"/>
</dbReference>
<evidence type="ECO:0000313" key="5">
    <source>
        <dbReference type="Proteomes" id="UP000262073"/>
    </source>
</evidence>
<comment type="catalytic activity">
    <reaction evidence="3">
        <text>L-glutaminyl-[protein] + H2O = L-glutamyl-[protein] + NH4(+)</text>
        <dbReference type="Rhea" id="RHEA:16441"/>
        <dbReference type="Rhea" id="RHEA-COMP:10207"/>
        <dbReference type="Rhea" id="RHEA-COMP:10208"/>
        <dbReference type="ChEBI" id="CHEBI:15377"/>
        <dbReference type="ChEBI" id="CHEBI:28938"/>
        <dbReference type="ChEBI" id="CHEBI:29973"/>
        <dbReference type="ChEBI" id="CHEBI:30011"/>
        <dbReference type="EC" id="3.5.1.44"/>
    </reaction>
</comment>
<proteinExistence type="inferred from homology"/>
<accession>A0A346NQ94</accession>
<dbReference type="OrthoDB" id="9807202at2"/>
<dbReference type="InterPro" id="IPR011324">
    <property type="entry name" value="Cytotoxic_necrot_fac-like_cat"/>
</dbReference>
<dbReference type="PANTHER" id="PTHR35147:SF2">
    <property type="entry name" value="CHEMORECEPTOR GLUTAMINE DEAMIDASE CHED-RELATED"/>
    <property type="match status" value="1"/>
</dbReference>
<dbReference type="KEGG" id="salm:D0Y50_15835"/>
<evidence type="ECO:0000256" key="1">
    <source>
        <dbReference type="ARBA" id="ARBA00022500"/>
    </source>
</evidence>
<dbReference type="PANTHER" id="PTHR35147">
    <property type="entry name" value="CHEMORECEPTOR GLUTAMINE DEAMIDASE CHED-RELATED"/>
    <property type="match status" value="1"/>
</dbReference>
<dbReference type="EC" id="3.5.1.44" evidence="3"/>
<dbReference type="HAMAP" id="MF_01440">
    <property type="entry name" value="CheD"/>
    <property type="match status" value="1"/>
</dbReference>
<keyword evidence="2 3" id="KW-0378">Hydrolase</keyword>
<dbReference type="GO" id="GO:0050568">
    <property type="term" value="F:protein-glutamine glutaminase activity"/>
    <property type="evidence" value="ECO:0007669"/>
    <property type="project" value="UniProtKB-UniRule"/>
</dbReference>
<dbReference type="EMBL" id="CP031769">
    <property type="protein sequence ID" value="AXR07701.1"/>
    <property type="molecule type" value="Genomic_DNA"/>
</dbReference>
<keyword evidence="5" id="KW-1185">Reference proteome</keyword>
<dbReference type="Pfam" id="PF03975">
    <property type="entry name" value="CheD"/>
    <property type="match status" value="1"/>
</dbReference>
<gene>
    <name evidence="3 4" type="primary">cheD</name>
    <name evidence="4" type="ORF">D0Y50_15835</name>
</gene>
<dbReference type="Proteomes" id="UP000262073">
    <property type="component" value="Chromosome"/>
</dbReference>
<dbReference type="GO" id="GO:0006935">
    <property type="term" value="P:chemotaxis"/>
    <property type="evidence" value="ECO:0007669"/>
    <property type="project" value="UniProtKB-UniRule"/>
</dbReference>
<sequence>MAEVAQERLSGLNVYYDNRFERQAVKILPGEYFATNKNSLIVTVLGSCVSACLRDTKNGIFGMNHFLLPCDYGDDCYKYGAPARYGMHAMELVINEMMRMGADRRYLQAKVFGGGNVLKGITVNNIGLKNAEFVAQYLRTESIPIVASDLLGDYPRKIYFFPETGEVKVKRLKRLNNTTIMDRETVYRMKLKEHIREDDFDLFE</sequence>
<organism evidence="4 5">
    <name type="scientific">Salinimonas sediminis</name>
    <dbReference type="NCBI Taxonomy" id="2303538"/>
    <lineage>
        <taxon>Bacteria</taxon>
        <taxon>Pseudomonadati</taxon>
        <taxon>Pseudomonadota</taxon>
        <taxon>Gammaproteobacteria</taxon>
        <taxon>Alteromonadales</taxon>
        <taxon>Alteromonadaceae</taxon>
        <taxon>Alteromonas/Salinimonas group</taxon>
        <taxon>Salinimonas</taxon>
    </lineage>
</organism>
<dbReference type="NCBIfam" id="NF010013">
    <property type="entry name" value="PRK13487.1"/>
    <property type="match status" value="1"/>
</dbReference>
<dbReference type="SUPFAM" id="SSF64438">
    <property type="entry name" value="CNF1/YfiH-like putative cysteine hydrolases"/>
    <property type="match status" value="1"/>
</dbReference>
<dbReference type="InterPro" id="IPR005659">
    <property type="entry name" value="Chemorcpt_Glu_NH3ase_CheD"/>
</dbReference>
<dbReference type="Gene3D" id="3.30.1330.200">
    <property type="match status" value="1"/>
</dbReference>
<evidence type="ECO:0000256" key="2">
    <source>
        <dbReference type="ARBA" id="ARBA00022801"/>
    </source>
</evidence>
<dbReference type="InterPro" id="IPR038592">
    <property type="entry name" value="CheD-like_sf"/>
</dbReference>
<keyword evidence="4" id="KW-0675">Receptor</keyword>
<comment type="function">
    <text evidence="3">Probably deamidates glutamine residues to glutamate on methyl-accepting chemotaxis receptors (MCPs), playing an important role in chemotaxis.</text>
</comment>
<dbReference type="CDD" id="cd16352">
    <property type="entry name" value="CheD"/>
    <property type="match status" value="1"/>
</dbReference>
<protein>
    <recommendedName>
        <fullName evidence="3">Probable chemoreceptor glutamine deamidase CheD</fullName>
        <ecNumber evidence="3">3.5.1.44</ecNumber>
    </recommendedName>
</protein>
<comment type="similarity">
    <text evidence="3">Belongs to the CheD family.</text>
</comment>
<evidence type="ECO:0000256" key="3">
    <source>
        <dbReference type="HAMAP-Rule" id="MF_01440"/>
    </source>
</evidence>
<name>A0A346NQ94_9ALTE</name>
<evidence type="ECO:0000313" key="4">
    <source>
        <dbReference type="EMBL" id="AXR07701.1"/>
    </source>
</evidence>